<protein>
    <submittedName>
        <fullName evidence="3">Kinase-like protein</fullName>
    </submittedName>
</protein>
<keyword evidence="1" id="KW-0547">Nucleotide-binding</keyword>
<gene>
    <name evidence="3" type="ORF">BT96DRAFT_475804</name>
</gene>
<name>A0A6A4GQR5_9AGAR</name>
<keyword evidence="3" id="KW-0418">Kinase</keyword>
<proteinExistence type="predicted"/>
<keyword evidence="1" id="KW-0067">ATP-binding</keyword>
<dbReference type="Gene3D" id="1.20.930.20">
    <property type="entry name" value="Adaptor protein Cbl, N-terminal domain"/>
    <property type="match status" value="1"/>
</dbReference>
<evidence type="ECO:0000313" key="3">
    <source>
        <dbReference type="EMBL" id="KAE9387713.1"/>
    </source>
</evidence>
<dbReference type="InterPro" id="IPR011009">
    <property type="entry name" value="Kinase-like_dom_sf"/>
</dbReference>
<dbReference type="InterPro" id="IPR036537">
    <property type="entry name" value="Adaptor_Cbl_N_dom_sf"/>
</dbReference>
<dbReference type="SUPFAM" id="SSF56112">
    <property type="entry name" value="Protein kinase-like (PK-like)"/>
    <property type="match status" value="1"/>
</dbReference>
<dbReference type="CDD" id="cd21037">
    <property type="entry name" value="MLKL_NTD"/>
    <property type="match status" value="1"/>
</dbReference>
<reference evidence="3" key="1">
    <citation type="journal article" date="2019" name="Environ. Microbiol.">
        <title>Fungal ecological strategies reflected in gene transcription - a case study of two litter decomposers.</title>
        <authorList>
            <person name="Barbi F."/>
            <person name="Kohler A."/>
            <person name="Barry K."/>
            <person name="Baskaran P."/>
            <person name="Daum C."/>
            <person name="Fauchery L."/>
            <person name="Ihrmark K."/>
            <person name="Kuo A."/>
            <person name="LaButti K."/>
            <person name="Lipzen A."/>
            <person name="Morin E."/>
            <person name="Grigoriev I.V."/>
            <person name="Henrissat B."/>
            <person name="Lindahl B."/>
            <person name="Martin F."/>
        </authorList>
    </citation>
    <scope>NUCLEOTIDE SEQUENCE</scope>
    <source>
        <strain evidence="3">JB14</strain>
    </source>
</reference>
<dbReference type="Gene3D" id="1.10.510.10">
    <property type="entry name" value="Transferase(Phosphotransferase) domain 1"/>
    <property type="match status" value="1"/>
</dbReference>
<evidence type="ECO:0000259" key="2">
    <source>
        <dbReference type="PROSITE" id="PS50011"/>
    </source>
</evidence>
<dbReference type="PANTHER" id="PTHR44329">
    <property type="entry name" value="SERINE/THREONINE-PROTEIN KINASE TNNI3K-RELATED"/>
    <property type="match status" value="1"/>
</dbReference>
<dbReference type="InterPro" id="IPR017441">
    <property type="entry name" value="Protein_kinase_ATP_BS"/>
</dbReference>
<dbReference type="GO" id="GO:0007166">
    <property type="term" value="P:cell surface receptor signaling pathway"/>
    <property type="evidence" value="ECO:0007669"/>
    <property type="project" value="InterPro"/>
</dbReference>
<feature type="domain" description="Protein kinase" evidence="2">
    <location>
        <begin position="221"/>
        <end position="464"/>
    </location>
</feature>
<dbReference type="InterPro" id="IPR059179">
    <property type="entry name" value="MLKL-like_MCAfunc"/>
</dbReference>
<evidence type="ECO:0000313" key="4">
    <source>
        <dbReference type="Proteomes" id="UP000799118"/>
    </source>
</evidence>
<dbReference type="InterPro" id="IPR000719">
    <property type="entry name" value="Prot_kinase_dom"/>
</dbReference>
<dbReference type="GO" id="GO:0005524">
    <property type="term" value="F:ATP binding"/>
    <property type="evidence" value="ECO:0007669"/>
    <property type="project" value="UniProtKB-UniRule"/>
</dbReference>
<dbReference type="Proteomes" id="UP000799118">
    <property type="component" value="Unassembled WGS sequence"/>
</dbReference>
<dbReference type="InterPro" id="IPR001245">
    <property type="entry name" value="Ser-Thr/Tyr_kinase_cat_dom"/>
</dbReference>
<keyword evidence="3" id="KW-0808">Transferase</keyword>
<dbReference type="InterPro" id="IPR051681">
    <property type="entry name" value="Ser/Thr_Kinases-Pseudokinases"/>
</dbReference>
<dbReference type="AlphaFoldDB" id="A0A6A4GQR5"/>
<dbReference type="GO" id="GO:0004674">
    <property type="term" value="F:protein serine/threonine kinase activity"/>
    <property type="evidence" value="ECO:0007669"/>
    <property type="project" value="TreeGrafter"/>
</dbReference>
<accession>A0A6A4GQR5</accession>
<organism evidence="3 4">
    <name type="scientific">Gymnopus androsaceus JB14</name>
    <dbReference type="NCBI Taxonomy" id="1447944"/>
    <lineage>
        <taxon>Eukaryota</taxon>
        <taxon>Fungi</taxon>
        <taxon>Dikarya</taxon>
        <taxon>Basidiomycota</taxon>
        <taxon>Agaricomycotina</taxon>
        <taxon>Agaricomycetes</taxon>
        <taxon>Agaricomycetidae</taxon>
        <taxon>Agaricales</taxon>
        <taxon>Marasmiineae</taxon>
        <taxon>Omphalotaceae</taxon>
        <taxon>Gymnopus</taxon>
    </lineage>
</organism>
<sequence length="464" mass="52015">MAELIGAITLPKVLSGTWNILKCAYDLYSSVEMRKTQIRILLDRCRYLVEKLAQHLSIESNEALSPALQRGVDDLQQTCQAVKDVLEKIEQKGFLWCVMNKGNIDGQILDVESRLTSTFEVLNQDMRLAHKQDHTELVAKLDKLSASDQRILDALQDHGGLQRRMEELLVAVHKCVKRLGSEQSPEAKFLRNAGTALQRMSQGHPQTISEDWIVTSLEVDFDTANVIGQGSFGRVFRGQWNAALVAIKQMYINDARALTERDRQAMYKEVEIWTTLHHPNILTLYGACLEAEMPFLVMQHCRFGNLCQYLRANPNVNRIDLAYGVVAGMTYLHSRDIVHADLKGANVLSVCAGGNALSAACTQIRTKLPKKEISQIFLQHLKDTPLYYLHEFPLPHCTQSSHGTGLRKWHLKNLGSPNVSFAELATPNGCPKAITHQHPRTPSDTFPAPFDDSSSIACFATCLR</sequence>
<dbReference type="OrthoDB" id="10261027at2759"/>
<keyword evidence="4" id="KW-1185">Reference proteome</keyword>
<feature type="binding site" evidence="1">
    <location>
        <position position="248"/>
    </location>
    <ligand>
        <name>ATP</name>
        <dbReference type="ChEBI" id="CHEBI:30616"/>
    </ligand>
</feature>
<dbReference type="EMBL" id="ML769784">
    <property type="protein sequence ID" value="KAE9387713.1"/>
    <property type="molecule type" value="Genomic_DNA"/>
</dbReference>
<dbReference type="PROSITE" id="PS50011">
    <property type="entry name" value="PROTEIN_KINASE_DOM"/>
    <property type="match status" value="1"/>
</dbReference>
<dbReference type="PROSITE" id="PS00107">
    <property type="entry name" value="PROTEIN_KINASE_ATP"/>
    <property type="match status" value="1"/>
</dbReference>
<dbReference type="SMART" id="SM00220">
    <property type="entry name" value="S_TKc"/>
    <property type="match status" value="1"/>
</dbReference>
<dbReference type="Pfam" id="PF07714">
    <property type="entry name" value="PK_Tyr_Ser-Thr"/>
    <property type="match status" value="1"/>
</dbReference>
<evidence type="ECO:0000256" key="1">
    <source>
        <dbReference type="PROSITE-ProRule" id="PRU10141"/>
    </source>
</evidence>